<proteinExistence type="predicted"/>
<keyword evidence="2" id="KW-1185">Reference proteome</keyword>
<reference evidence="1 2" key="1">
    <citation type="journal article" date="2014" name="Genome Biol. Evol.">
        <title>The genome of the myxosporean Thelohanellus kitauei shows adaptations to nutrient acquisition within its fish host.</title>
        <authorList>
            <person name="Yang Y."/>
            <person name="Xiong J."/>
            <person name="Zhou Z."/>
            <person name="Huo F."/>
            <person name="Miao W."/>
            <person name="Ran C."/>
            <person name="Liu Y."/>
            <person name="Zhang J."/>
            <person name="Feng J."/>
            <person name="Wang M."/>
            <person name="Wang M."/>
            <person name="Wang L."/>
            <person name="Yao B."/>
        </authorList>
    </citation>
    <scope>NUCLEOTIDE SEQUENCE [LARGE SCALE GENOMIC DNA]</scope>
    <source>
        <strain evidence="1">Wuqing</strain>
    </source>
</reference>
<dbReference type="Proteomes" id="UP000031668">
    <property type="component" value="Unassembled WGS sequence"/>
</dbReference>
<gene>
    <name evidence="1" type="ORF">RF11_04748</name>
</gene>
<dbReference type="AlphaFoldDB" id="A0A0C2JP49"/>
<accession>A0A0C2JP49</accession>
<comment type="caution">
    <text evidence="1">The sequence shown here is derived from an EMBL/GenBank/DDBJ whole genome shotgun (WGS) entry which is preliminary data.</text>
</comment>
<dbReference type="EMBL" id="JWZT01001860">
    <property type="protein sequence ID" value="KII71103.1"/>
    <property type="molecule type" value="Genomic_DNA"/>
</dbReference>
<name>A0A0C2JP49_THEKT</name>
<protein>
    <submittedName>
        <fullName evidence="1">Uncharacterized protein</fullName>
    </submittedName>
</protein>
<organism evidence="1 2">
    <name type="scientific">Thelohanellus kitauei</name>
    <name type="common">Myxosporean</name>
    <dbReference type="NCBI Taxonomy" id="669202"/>
    <lineage>
        <taxon>Eukaryota</taxon>
        <taxon>Metazoa</taxon>
        <taxon>Cnidaria</taxon>
        <taxon>Myxozoa</taxon>
        <taxon>Myxosporea</taxon>
        <taxon>Bivalvulida</taxon>
        <taxon>Platysporina</taxon>
        <taxon>Myxobolidae</taxon>
        <taxon>Thelohanellus</taxon>
    </lineage>
</organism>
<evidence type="ECO:0000313" key="2">
    <source>
        <dbReference type="Proteomes" id="UP000031668"/>
    </source>
</evidence>
<sequence>MPTTAKTDTPQLENDKVDEWRFLYSIIRCRSLLSGHPHHGPHSMVPDRQILKPLFFNHRNFPNIWDRFSSIFIASTSNSCLETIDHLPIVLTLSPQNEEFHIGKEPPSFLGFWIFQWPDKKYMFWNVTRVFEGSNDTLSAFGREEMSIKTSTSCDSSITTTVK</sequence>
<evidence type="ECO:0000313" key="1">
    <source>
        <dbReference type="EMBL" id="KII71103.1"/>
    </source>
</evidence>